<accession>A0A1Y2AVI1</accession>
<comment type="catalytic activity">
    <reaction evidence="11">
        <text>2,5-diamino-6-(1-D-ribitylamino)pyrimidin-4(3H)-one 5'-phosphate + NAD(+) = 2,5-diamino-6-(1-D-ribosylamino)pyrimidin-4(3H)-one 5'-phosphate + NADH + H(+)</text>
        <dbReference type="Rhea" id="RHEA:27274"/>
        <dbReference type="ChEBI" id="CHEBI:15378"/>
        <dbReference type="ChEBI" id="CHEBI:57540"/>
        <dbReference type="ChEBI" id="CHEBI:57945"/>
        <dbReference type="ChEBI" id="CHEBI:58890"/>
        <dbReference type="ChEBI" id="CHEBI:59545"/>
        <dbReference type="EC" id="1.1.1.302"/>
    </reaction>
</comment>
<evidence type="ECO:0000256" key="3">
    <source>
        <dbReference type="ARBA" id="ARBA00009723"/>
    </source>
</evidence>
<dbReference type="SUPFAM" id="SSF53597">
    <property type="entry name" value="Dihydrofolate reductase-like"/>
    <property type="match status" value="1"/>
</dbReference>
<evidence type="ECO:0000256" key="11">
    <source>
        <dbReference type="ARBA" id="ARBA00047550"/>
    </source>
</evidence>
<evidence type="ECO:0000256" key="9">
    <source>
        <dbReference type="ARBA" id="ARBA00030073"/>
    </source>
</evidence>
<dbReference type="PANTHER" id="PTHR38011">
    <property type="entry name" value="DIHYDROFOLATE REDUCTASE FAMILY PROTEIN (AFU_ORTHOLOGUE AFUA_8G06820)"/>
    <property type="match status" value="1"/>
</dbReference>
<sequence>PPQPLILDPQLRFPIEARILSEWNDNKDDPNQIVRQPWIICGDTVDRERVDKVEEAGAKVVPVQLDSHGRISPNSLPSILTSLNLKSVMVEGGSRILSSFLHAPPREDGSPLVDSVIVTVAPMFIGDGDENTNLPILKTVHTEVMGRDAVMVCEVHISP</sequence>
<evidence type="ECO:0000256" key="10">
    <source>
        <dbReference type="ARBA" id="ARBA00031630"/>
    </source>
</evidence>
<evidence type="ECO:0000313" key="14">
    <source>
        <dbReference type="EMBL" id="ORY26569.1"/>
    </source>
</evidence>
<keyword evidence="8" id="KW-0560">Oxidoreductase</keyword>
<dbReference type="Proteomes" id="UP000193986">
    <property type="component" value="Unassembled WGS sequence"/>
</dbReference>
<evidence type="ECO:0000256" key="7">
    <source>
        <dbReference type="ARBA" id="ARBA00022857"/>
    </source>
</evidence>
<evidence type="ECO:0000256" key="4">
    <source>
        <dbReference type="ARBA" id="ARBA00012851"/>
    </source>
</evidence>
<evidence type="ECO:0000256" key="6">
    <source>
        <dbReference type="ARBA" id="ARBA00022619"/>
    </source>
</evidence>
<comment type="pathway">
    <text evidence="2">Cofactor biosynthesis; riboflavin biosynthesis.</text>
</comment>
<dbReference type="STRING" id="71784.A0A1Y2AVI1"/>
<dbReference type="InParanoid" id="A0A1Y2AVI1"/>
<comment type="function">
    <text evidence="1">Catalyzes an early step in riboflavin biosynthesis, the NADPH-dependent reduction of the ribose side chain of 2,5-diamino-6-ribosylamino-4(3H)-pyrimidinone 5'-phosphate, yielding 2,5-diamino-6-ribitylamino-4(3H)-pyrimidinone 5'-phosphate.</text>
</comment>
<proteinExistence type="inferred from homology"/>
<dbReference type="InterPro" id="IPR050765">
    <property type="entry name" value="Riboflavin_Biosynth_HTPR"/>
</dbReference>
<dbReference type="GO" id="GO:0008703">
    <property type="term" value="F:5-amino-6-(5-phosphoribosylamino)uracil reductase activity"/>
    <property type="evidence" value="ECO:0007669"/>
    <property type="project" value="InterPro"/>
</dbReference>
<keyword evidence="7" id="KW-0521">NADP</keyword>
<comment type="similarity">
    <text evidence="3">Belongs to the HTP reductase family.</text>
</comment>
<evidence type="ECO:0000256" key="8">
    <source>
        <dbReference type="ARBA" id="ARBA00023002"/>
    </source>
</evidence>
<keyword evidence="6" id="KW-0686">Riboflavin biosynthesis</keyword>
<reference evidence="14 15" key="1">
    <citation type="submission" date="2016-07" db="EMBL/GenBank/DDBJ databases">
        <title>Pervasive Adenine N6-methylation of Active Genes in Fungi.</title>
        <authorList>
            <consortium name="DOE Joint Genome Institute"/>
            <person name="Mondo S.J."/>
            <person name="Dannebaum R.O."/>
            <person name="Kuo R.C."/>
            <person name="Labutti K."/>
            <person name="Haridas S."/>
            <person name="Kuo A."/>
            <person name="Salamov A."/>
            <person name="Ahrendt S.R."/>
            <person name="Lipzen A."/>
            <person name="Sullivan W."/>
            <person name="Andreopoulos W.B."/>
            <person name="Clum A."/>
            <person name="Lindquist E."/>
            <person name="Daum C."/>
            <person name="Ramamoorthy G.K."/>
            <person name="Gryganskyi A."/>
            <person name="Culley D."/>
            <person name="Magnuson J.K."/>
            <person name="James T.Y."/>
            <person name="O'Malley M.A."/>
            <person name="Stajich J.E."/>
            <person name="Spatafora J.W."/>
            <person name="Visel A."/>
            <person name="Grigoriev I.V."/>
        </authorList>
    </citation>
    <scope>NUCLEOTIDE SEQUENCE [LARGE SCALE GENOMIC DNA]</scope>
    <source>
        <strain evidence="14 15">68-887.2</strain>
    </source>
</reference>
<feature type="domain" description="Bacterial bifunctional deaminase-reductase C-terminal" evidence="13">
    <location>
        <begin position="2"/>
        <end position="147"/>
    </location>
</feature>
<comment type="caution">
    <text evidence="14">The sequence shown here is derived from an EMBL/GenBank/DDBJ whole genome shotgun (WGS) entry which is preliminary data.</text>
</comment>
<name>A0A1Y2AVI1_9TREE</name>
<gene>
    <name evidence="14" type="ORF">BCR39DRAFT_470273</name>
</gene>
<dbReference type="Pfam" id="PF01872">
    <property type="entry name" value="RibD_C"/>
    <property type="match status" value="1"/>
</dbReference>
<dbReference type="OrthoDB" id="5432at2759"/>
<feature type="non-terminal residue" evidence="14">
    <location>
        <position position="1"/>
    </location>
</feature>
<dbReference type="PANTHER" id="PTHR38011:SF7">
    <property type="entry name" value="2,5-DIAMINO-6-RIBOSYLAMINO-4(3H)-PYRIMIDINONE 5'-PHOSPHATE REDUCTASE"/>
    <property type="match status" value="1"/>
</dbReference>
<evidence type="ECO:0000256" key="12">
    <source>
        <dbReference type="ARBA" id="ARBA00049020"/>
    </source>
</evidence>
<protein>
    <recommendedName>
        <fullName evidence="5">2,5-diamino-6-ribosylamino-4(3H)-pyrimidinone 5'-phosphate reductase</fullName>
        <ecNumber evidence="4">1.1.1.302</ecNumber>
    </recommendedName>
    <alternativeName>
        <fullName evidence="10">2,5-diamino-6-(5-phospho-D-ribosylamino)pyrimidin-4(3H)-one reductase</fullName>
    </alternativeName>
    <alternativeName>
        <fullName evidence="9">2,5-diamino-6-ribitylamino-4(3H)-pyrimidinone 5'-phosphate synthase</fullName>
    </alternativeName>
</protein>
<dbReference type="Gene3D" id="3.40.430.10">
    <property type="entry name" value="Dihydrofolate Reductase, subunit A"/>
    <property type="match status" value="1"/>
</dbReference>
<evidence type="ECO:0000256" key="1">
    <source>
        <dbReference type="ARBA" id="ARBA00003555"/>
    </source>
</evidence>
<evidence type="ECO:0000256" key="5">
    <source>
        <dbReference type="ARBA" id="ARBA00015035"/>
    </source>
</evidence>
<dbReference type="EMBL" id="MCFC01000046">
    <property type="protein sequence ID" value="ORY26569.1"/>
    <property type="molecule type" value="Genomic_DNA"/>
</dbReference>
<evidence type="ECO:0000313" key="15">
    <source>
        <dbReference type="Proteomes" id="UP000193986"/>
    </source>
</evidence>
<organism evidence="14 15">
    <name type="scientific">Naematelia encephala</name>
    <dbReference type="NCBI Taxonomy" id="71784"/>
    <lineage>
        <taxon>Eukaryota</taxon>
        <taxon>Fungi</taxon>
        <taxon>Dikarya</taxon>
        <taxon>Basidiomycota</taxon>
        <taxon>Agaricomycotina</taxon>
        <taxon>Tremellomycetes</taxon>
        <taxon>Tremellales</taxon>
        <taxon>Naemateliaceae</taxon>
        <taxon>Naematelia</taxon>
    </lineage>
</organism>
<dbReference type="InterPro" id="IPR024072">
    <property type="entry name" value="DHFR-like_dom_sf"/>
</dbReference>
<keyword evidence="15" id="KW-1185">Reference proteome</keyword>
<dbReference type="AlphaFoldDB" id="A0A1Y2AVI1"/>
<evidence type="ECO:0000256" key="2">
    <source>
        <dbReference type="ARBA" id="ARBA00005104"/>
    </source>
</evidence>
<dbReference type="EC" id="1.1.1.302" evidence="4"/>
<dbReference type="GO" id="GO:0009231">
    <property type="term" value="P:riboflavin biosynthetic process"/>
    <property type="evidence" value="ECO:0007669"/>
    <property type="project" value="UniProtKB-KW"/>
</dbReference>
<dbReference type="InterPro" id="IPR002734">
    <property type="entry name" value="RibDG_C"/>
</dbReference>
<comment type="catalytic activity">
    <reaction evidence="12">
        <text>2,5-diamino-6-(1-D-ribitylamino)pyrimidin-4(3H)-one 5'-phosphate + NADP(+) = 2,5-diamino-6-(1-D-ribosylamino)pyrimidin-4(3H)-one 5'-phosphate + NADPH + H(+)</text>
        <dbReference type="Rhea" id="RHEA:27278"/>
        <dbReference type="ChEBI" id="CHEBI:15378"/>
        <dbReference type="ChEBI" id="CHEBI:57783"/>
        <dbReference type="ChEBI" id="CHEBI:58349"/>
        <dbReference type="ChEBI" id="CHEBI:58890"/>
        <dbReference type="ChEBI" id="CHEBI:59545"/>
        <dbReference type="EC" id="1.1.1.302"/>
    </reaction>
</comment>
<evidence type="ECO:0000259" key="13">
    <source>
        <dbReference type="Pfam" id="PF01872"/>
    </source>
</evidence>